<feature type="domain" description="ABC transporter" evidence="11">
    <location>
        <begin position="10"/>
        <end position="246"/>
    </location>
</feature>
<evidence type="ECO:0000313" key="12">
    <source>
        <dbReference type="EMBL" id="QKV18536.1"/>
    </source>
</evidence>
<dbReference type="GO" id="GO:0005524">
    <property type="term" value="F:ATP binding"/>
    <property type="evidence" value="ECO:0007669"/>
    <property type="project" value="UniProtKB-KW"/>
</dbReference>
<comment type="similarity">
    <text evidence="2">Belongs to the ABC transporter superfamily.</text>
</comment>
<reference evidence="12 13" key="1">
    <citation type="submission" date="2020-06" db="EMBL/GenBank/DDBJ databases">
        <title>Oricola thermophila sp. nov. isolated from a tidal sediments.</title>
        <authorList>
            <person name="Kwon K.K."/>
            <person name="Yang S.-H."/>
            <person name="Park M.-J."/>
        </authorList>
    </citation>
    <scope>NUCLEOTIDE SEQUENCE [LARGE SCALE GENOMIC DNA]</scope>
    <source>
        <strain evidence="12 13">MEBiC13590</strain>
    </source>
</reference>
<dbReference type="CDD" id="cd03216">
    <property type="entry name" value="ABC_Carb_Monos_I"/>
    <property type="match status" value="1"/>
</dbReference>
<evidence type="ECO:0000313" key="13">
    <source>
        <dbReference type="Proteomes" id="UP000509367"/>
    </source>
</evidence>
<evidence type="ECO:0000259" key="11">
    <source>
        <dbReference type="PROSITE" id="PS50893"/>
    </source>
</evidence>
<gene>
    <name evidence="12" type="ORF">HTY61_08770</name>
</gene>
<evidence type="ECO:0000256" key="10">
    <source>
        <dbReference type="ARBA" id="ARBA00023136"/>
    </source>
</evidence>
<dbReference type="GO" id="GO:0005886">
    <property type="term" value="C:plasma membrane"/>
    <property type="evidence" value="ECO:0007669"/>
    <property type="project" value="UniProtKB-SubCell"/>
</dbReference>
<dbReference type="KEGG" id="orm:HTY61_08770"/>
<keyword evidence="4" id="KW-1003">Cell membrane</keyword>
<accession>A0A6N1VC05</accession>
<keyword evidence="10" id="KW-0472">Membrane</keyword>
<comment type="subcellular location">
    <subcellularLocation>
        <location evidence="1">Cell membrane</location>
        <topology evidence="1">Peripheral membrane protein</topology>
    </subcellularLocation>
</comment>
<evidence type="ECO:0000256" key="3">
    <source>
        <dbReference type="ARBA" id="ARBA00022448"/>
    </source>
</evidence>
<dbReference type="InterPro" id="IPR050107">
    <property type="entry name" value="ABC_carbohydrate_import_ATPase"/>
</dbReference>
<keyword evidence="8 12" id="KW-0067">ATP-binding</keyword>
<dbReference type="InterPro" id="IPR003593">
    <property type="entry name" value="AAA+_ATPase"/>
</dbReference>
<keyword evidence="3" id="KW-0813">Transport</keyword>
<dbReference type="Pfam" id="PF00005">
    <property type="entry name" value="ABC_tran"/>
    <property type="match status" value="2"/>
</dbReference>
<evidence type="ECO:0000256" key="9">
    <source>
        <dbReference type="ARBA" id="ARBA00022967"/>
    </source>
</evidence>
<evidence type="ECO:0000256" key="6">
    <source>
        <dbReference type="ARBA" id="ARBA00022737"/>
    </source>
</evidence>
<dbReference type="PROSITE" id="PS00211">
    <property type="entry name" value="ABC_TRANSPORTER_1"/>
    <property type="match status" value="1"/>
</dbReference>
<dbReference type="PANTHER" id="PTHR43790">
    <property type="entry name" value="CARBOHYDRATE TRANSPORT ATP-BINDING PROTEIN MG119-RELATED"/>
    <property type="match status" value="1"/>
</dbReference>
<dbReference type="Proteomes" id="UP000509367">
    <property type="component" value="Chromosome"/>
</dbReference>
<dbReference type="GO" id="GO:0016887">
    <property type="term" value="F:ATP hydrolysis activity"/>
    <property type="evidence" value="ECO:0007669"/>
    <property type="project" value="InterPro"/>
</dbReference>
<keyword evidence="7" id="KW-0547">Nucleotide-binding</keyword>
<evidence type="ECO:0000256" key="7">
    <source>
        <dbReference type="ARBA" id="ARBA00022741"/>
    </source>
</evidence>
<protein>
    <submittedName>
        <fullName evidence="12">Sugar ABC transporter ATP-binding protein</fullName>
    </submittedName>
</protein>
<dbReference type="SMART" id="SM00382">
    <property type="entry name" value="AAA"/>
    <property type="match status" value="2"/>
</dbReference>
<keyword evidence="9" id="KW-1278">Translocase</keyword>
<dbReference type="RefSeq" id="WP_175276429.1">
    <property type="nucleotide sequence ID" value="NZ_CP054836.1"/>
</dbReference>
<dbReference type="PROSITE" id="PS50893">
    <property type="entry name" value="ABC_TRANSPORTER_2"/>
    <property type="match status" value="2"/>
</dbReference>
<evidence type="ECO:0000256" key="4">
    <source>
        <dbReference type="ARBA" id="ARBA00022475"/>
    </source>
</evidence>
<dbReference type="FunFam" id="3.40.50.300:FF:000127">
    <property type="entry name" value="Ribose import ATP-binding protein RbsA"/>
    <property type="match status" value="1"/>
</dbReference>
<feature type="domain" description="ABC transporter" evidence="11">
    <location>
        <begin position="263"/>
        <end position="505"/>
    </location>
</feature>
<name>A0A6N1VC05_9HYPH</name>
<dbReference type="SUPFAM" id="SSF52540">
    <property type="entry name" value="P-loop containing nucleoside triphosphate hydrolases"/>
    <property type="match status" value="2"/>
</dbReference>
<dbReference type="AlphaFoldDB" id="A0A6N1VC05"/>
<dbReference type="InterPro" id="IPR027417">
    <property type="entry name" value="P-loop_NTPase"/>
</dbReference>
<dbReference type="PANTHER" id="PTHR43790:SF3">
    <property type="entry name" value="D-ALLOSE IMPORT ATP-BINDING PROTEIN ALSA-RELATED"/>
    <property type="match status" value="1"/>
</dbReference>
<evidence type="ECO:0000256" key="2">
    <source>
        <dbReference type="ARBA" id="ARBA00005417"/>
    </source>
</evidence>
<evidence type="ECO:0000256" key="8">
    <source>
        <dbReference type="ARBA" id="ARBA00022840"/>
    </source>
</evidence>
<keyword evidence="5" id="KW-0762">Sugar transport</keyword>
<keyword evidence="13" id="KW-1185">Reference proteome</keyword>
<dbReference type="EMBL" id="CP054836">
    <property type="protein sequence ID" value="QKV18536.1"/>
    <property type="molecule type" value="Genomic_DNA"/>
</dbReference>
<dbReference type="InterPro" id="IPR017871">
    <property type="entry name" value="ABC_transporter-like_CS"/>
</dbReference>
<proteinExistence type="inferred from homology"/>
<organism evidence="12 13">
    <name type="scientific">Oricola thermophila</name>
    <dbReference type="NCBI Taxonomy" id="2742145"/>
    <lineage>
        <taxon>Bacteria</taxon>
        <taxon>Pseudomonadati</taxon>
        <taxon>Pseudomonadota</taxon>
        <taxon>Alphaproteobacteria</taxon>
        <taxon>Hyphomicrobiales</taxon>
        <taxon>Ahrensiaceae</taxon>
        <taxon>Oricola</taxon>
    </lineage>
</organism>
<sequence>MTRSDHPIGLSVRGATKVYPGTLALDKVDFDVRMGAVNVLVGENGAGKSTLMKTIAGVEQLTQGQIIRNGVPVDFATTRDAERHGIGIVFQELNLFPNMTVAENIFITREKTRFGVDIVSDMQRAEVRRMMERLEHDIDPDTQVGDLRIGQQQIVEIAKALSQDAEILIMDEPTSALSASEVEILFRVIADLKRQGVGIVYISHRLEELIRIGDYITVLRDGRITGTRPMEGVDVAWIVRNMIGSASKDFAKAEEHAFGDEILRTESVSLPSKSGGLAVDNVSVSLRAGEIVGIYGLMGAGRSELFECIIGRHPHSTGKVYLDGADISDRDVAGRIRRGIALIPEDRKAEGLIQILSIRENMSLSSLNAFTRLFDLDLKGESRRVLDFVRRLTIKIASPENPVSSLSGGNQQKVVIGKALMTEPKVLLMDEPSRGVDVGAKAEIFRTMRQLAADGLGILFVTSDLEEVMALSDRIVVMSNGRITGEFDRPDASEEAIVACSAVGHEPDVHLEENVA</sequence>
<evidence type="ECO:0000256" key="1">
    <source>
        <dbReference type="ARBA" id="ARBA00004202"/>
    </source>
</evidence>
<keyword evidence="6" id="KW-0677">Repeat</keyword>
<dbReference type="CDD" id="cd03215">
    <property type="entry name" value="ABC_Carb_Monos_II"/>
    <property type="match status" value="1"/>
</dbReference>
<dbReference type="InterPro" id="IPR003439">
    <property type="entry name" value="ABC_transporter-like_ATP-bd"/>
</dbReference>
<dbReference type="Gene3D" id="3.40.50.300">
    <property type="entry name" value="P-loop containing nucleotide triphosphate hydrolases"/>
    <property type="match status" value="2"/>
</dbReference>
<evidence type="ECO:0000256" key="5">
    <source>
        <dbReference type="ARBA" id="ARBA00022597"/>
    </source>
</evidence>